<reference evidence="1 2" key="1">
    <citation type="submission" date="2013-08" db="EMBL/GenBank/DDBJ databases">
        <title>Genome sequencing of Cellulomonas bogoriensis 69B4.</title>
        <authorList>
            <person name="Chen F."/>
            <person name="Li Y."/>
            <person name="Wang G."/>
        </authorList>
    </citation>
    <scope>NUCLEOTIDE SEQUENCE [LARGE SCALE GENOMIC DNA]</scope>
    <source>
        <strain evidence="1 2">69B4</strain>
    </source>
</reference>
<protein>
    <recommendedName>
        <fullName evidence="3">Transposase</fullName>
    </recommendedName>
</protein>
<comment type="caution">
    <text evidence="1">The sequence shown here is derived from an EMBL/GenBank/DDBJ whole genome shotgun (WGS) entry which is preliminary data.</text>
</comment>
<evidence type="ECO:0008006" key="3">
    <source>
        <dbReference type="Google" id="ProtNLM"/>
    </source>
</evidence>
<dbReference type="AlphaFoldDB" id="A0A0A0BYZ0"/>
<dbReference type="Proteomes" id="UP000054314">
    <property type="component" value="Unassembled WGS sequence"/>
</dbReference>
<evidence type="ECO:0000313" key="1">
    <source>
        <dbReference type="EMBL" id="KGM12912.1"/>
    </source>
</evidence>
<dbReference type="EMBL" id="AXCZ01000083">
    <property type="protein sequence ID" value="KGM12912.1"/>
    <property type="molecule type" value="Genomic_DNA"/>
</dbReference>
<organism evidence="1 2">
    <name type="scientific">Cellulomonas bogoriensis 69B4 = DSM 16987</name>
    <dbReference type="NCBI Taxonomy" id="1386082"/>
    <lineage>
        <taxon>Bacteria</taxon>
        <taxon>Bacillati</taxon>
        <taxon>Actinomycetota</taxon>
        <taxon>Actinomycetes</taxon>
        <taxon>Micrococcales</taxon>
        <taxon>Cellulomonadaceae</taxon>
        <taxon>Cellulomonas</taxon>
    </lineage>
</organism>
<gene>
    <name evidence="1" type="ORF">N869_00890</name>
</gene>
<sequence length="93" mass="10189">MPARTVTRVLRRRGMPLLADLDPLTGQVIRASKPTALRYERDRPGELGHMDVKKLRRIPDGGGWRLRAVAGGLWAARSPNVVEAARSGSTTCT</sequence>
<keyword evidence="2" id="KW-1185">Reference proteome</keyword>
<accession>A0A0A0BYZ0</accession>
<evidence type="ECO:0000313" key="2">
    <source>
        <dbReference type="Proteomes" id="UP000054314"/>
    </source>
</evidence>
<name>A0A0A0BYZ0_9CELL</name>
<proteinExistence type="predicted"/>